<comment type="similarity">
    <text evidence="2 6 8">Belongs to the class-V pyridoxal-phosphate-dependent aminotransferase family.</text>
</comment>
<keyword evidence="3 11" id="KW-0032">Aminotransferase</keyword>
<dbReference type="InterPro" id="IPR000192">
    <property type="entry name" value="Aminotrans_V_dom"/>
</dbReference>
<dbReference type="InterPro" id="IPR024169">
    <property type="entry name" value="SP_NH2Trfase/AEP_transaminase"/>
</dbReference>
<dbReference type="AlphaFoldDB" id="A0A6M2DD09"/>
<dbReference type="EC" id="2.6.1.44" evidence="6"/>
<dbReference type="GO" id="GO:0019265">
    <property type="term" value="P:glycine biosynthetic process, by transamination of glyoxylate"/>
    <property type="evidence" value="ECO:0007669"/>
    <property type="project" value="TreeGrafter"/>
</dbReference>
<dbReference type="CDD" id="cd06451">
    <property type="entry name" value="AGAT_like"/>
    <property type="match status" value="1"/>
</dbReference>
<evidence type="ECO:0000256" key="5">
    <source>
        <dbReference type="ARBA" id="ARBA00022898"/>
    </source>
</evidence>
<organism evidence="11">
    <name type="scientific">Xenopsylla cheopis</name>
    <name type="common">Oriental rat flea</name>
    <name type="synonym">Pulex cheopis</name>
    <dbReference type="NCBI Taxonomy" id="163159"/>
    <lineage>
        <taxon>Eukaryota</taxon>
        <taxon>Metazoa</taxon>
        <taxon>Ecdysozoa</taxon>
        <taxon>Arthropoda</taxon>
        <taxon>Hexapoda</taxon>
        <taxon>Insecta</taxon>
        <taxon>Pterygota</taxon>
        <taxon>Neoptera</taxon>
        <taxon>Endopterygota</taxon>
        <taxon>Siphonaptera</taxon>
        <taxon>Pulicidae</taxon>
        <taxon>Xenopsyllinae</taxon>
        <taxon>Xenopsylla</taxon>
    </lineage>
</organism>
<dbReference type="Pfam" id="PF00266">
    <property type="entry name" value="Aminotran_5"/>
    <property type="match status" value="1"/>
</dbReference>
<dbReference type="PIRSF" id="PIRSF000524">
    <property type="entry name" value="SPT"/>
    <property type="match status" value="1"/>
</dbReference>
<keyword evidence="5 6" id="KW-0663">Pyridoxal phosphate</keyword>
<comment type="catalytic activity">
    <reaction evidence="6">
        <text>glyoxylate + L-alanine = glycine + pyruvate</text>
        <dbReference type="Rhea" id="RHEA:24248"/>
        <dbReference type="ChEBI" id="CHEBI:15361"/>
        <dbReference type="ChEBI" id="CHEBI:36655"/>
        <dbReference type="ChEBI" id="CHEBI:57305"/>
        <dbReference type="ChEBI" id="CHEBI:57972"/>
        <dbReference type="EC" id="2.6.1.44"/>
    </reaction>
</comment>
<dbReference type="GO" id="GO:0005777">
    <property type="term" value="C:peroxisome"/>
    <property type="evidence" value="ECO:0007669"/>
    <property type="project" value="TreeGrafter"/>
</dbReference>
<dbReference type="InterPro" id="IPR015421">
    <property type="entry name" value="PyrdxlP-dep_Trfase_major"/>
</dbReference>
<evidence type="ECO:0000256" key="3">
    <source>
        <dbReference type="ARBA" id="ARBA00022576"/>
    </source>
</evidence>
<dbReference type="GO" id="GO:0008453">
    <property type="term" value="F:alanine-glyoxylate transaminase activity"/>
    <property type="evidence" value="ECO:0007669"/>
    <property type="project" value="UniProtKB-EC"/>
</dbReference>
<evidence type="ECO:0000256" key="4">
    <source>
        <dbReference type="ARBA" id="ARBA00022679"/>
    </source>
</evidence>
<dbReference type="PROSITE" id="PS00595">
    <property type="entry name" value="AA_TRANSFER_CLASS_5"/>
    <property type="match status" value="1"/>
</dbReference>
<keyword evidence="11" id="KW-0670">Pyruvate</keyword>
<dbReference type="Gene3D" id="3.40.640.10">
    <property type="entry name" value="Type I PLP-dependent aspartate aminotransferase-like (Major domain)"/>
    <property type="match status" value="1"/>
</dbReference>
<keyword evidence="4 11" id="KW-0808">Transferase</keyword>
<dbReference type="PANTHER" id="PTHR21152:SF40">
    <property type="entry name" value="ALANINE--GLYOXYLATE AMINOTRANSFERASE"/>
    <property type="match status" value="1"/>
</dbReference>
<evidence type="ECO:0000256" key="7">
    <source>
        <dbReference type="PIRSR" id="PIRSR000524-50"/>
    </source>
</evidence>
<dbReference type="InterPro" id="IPR020578">
    <property type="entry name" value="Aminotrans_V_PyrdxlP_BS"/>
</dbReference>
<dbReference type="InterPro" id="IPR015422">
    <property type="entry name" value="PyrdxlP-dep_Trfase_small"/>
</dbReference>
<accession>A0A6M2DD09</accession>
<evidence type="ECO:0000256" key="1">
    <source>
        <dbReference type="ARBA" id="ARBA00001933"/>
    </source>
</evidence>
<dbReference type="Gene3D" id="3.90.1150.10">
    <property type="entry name" value="Aspartate Aminotransferase, domain 1"/>
    <property type="match status" value="1"/>
</dbReference>
<evidence type="ECO:0000256" key="8">
    <source>
        <dbReference type="RuleBase" id="RU004075"/>
    </source>
</evidence>
<protein>
    <recommendedName>
        <fullName evidence="6">Alanine--glyoxylate aminotransferase</fullName>
        <ecNumber evidence="6">2.6.1.44</ecNumber>
    </recommendedName>
</protein>
<dbReference type="InterPro" id="IPR015424">
    <property type="entry name" value="PyrdxlP-dep_Trfase"/>
</dbReference>
<evidence type="ECO:0000256" key="2">
    <source>
        <dbReference type="ARBA" id="ARBA00009236"/>
    </source>
</evidence>
<dbReference type="PANTHER" id="PTHR21152">
    <property type="entry name" value="AMINOTRANSFERASE CLASS V"/>
    <property type="match status" value="1"/>
</dbReference>
<sequence length="340" mass="37352">MGSLDVSPPSVLREELVVPEKLLMGPGPSNCPPRVLQAMSKPVLGHLHPECTKIMDDIKEGIRYVFQTRNALTLAVSASGHGGMEAVLCNLLEPGELVLIAVSGIWGLRAADMARRYGARVQLLESALGCSLTVEEIESALATHCPKLFFVTHGDSSTGVLQKIEGLGDLCHKHNCMLAVDTVAALGGTPFFADRWGVDAVYTGSQKVLAAPPGITPISFSQRAQEKIFARKTPVTVYYWDMTLLGDYWYCFGRPRIYHHTISSNLLYALREALLIACEEGLESMWHRHETAAKRLHKGLQNLGLELLVQDECSRLPNVTTIKVPPGVDWMKVCAYTMKK</sequence>
<feature type="domain" description="Aminotransferase class V" evidence="10">
    <location>
        <begin position="23"/>
        <end position="333"/>
    </location>
</feature>
<name>A0A6M2DD09_XENCH</name>
<dbReference type="GO" id="GO:0004760">
    <property type="term" value="F:L-serine-pyruvate transaminase activity"/>
    <property type="evidence" value="ECO:0007669"/>
    <property type="project" value="TreeGrafter"/>
</dbReference>
<evidence type="ECO:0000313" key="11">
    <source>
        <dbReference type="EMBL" id="NOV44016.1"/>
    </source>
</evidence>
<feature type="modified residue" description="N6-(pyridoxal phosphate)lysine" evidence="7">
    <location>
        <position position="207"/>
    </location>
</feature>
<dbReference type="EMBL" id="GIIL01000290">
    <property type="protein sequence ID" value="NOV44016.1"/>
    <property type="molecule type" value="Transcribed_RNA"/>
</dbReference>
<evidence type="ECO:0000256" key="6">
    <source>
        <dbReference type="PIRNR" id="PIRNR000524"/>
    </source>
</evidence>
<dbReference type="SUPFAM" id="SSF53383">
    <property type="entry name" value="PLP-dependent transferases"/>
    <property type="match status" value="1"/>
</dbReference>
<evidence type="ECO:0000256" key="9">
    <source>
        <dbReference type="RuleBase" id="RU004504"/>
    </source>
</evidence>
<evidence type="ECO:0000259" key="10">
    <source>
        <dbReference type="Pfam" id="PF00266"/>
    </source>
</evidence>
<dbReference type="FunFam" id="3.40.640.10:FF:000027">
    <property type="entry name" value="Serine--pyruvate aminotransferase, mitochondrial"/>
    <property type="match status" value="1"/>
</dbReference>
<comment type="cofactor">
    <cofactor evidence="1 6 7 9">
        <name>pyridoxal 5'-phosphate</name>
        <dbReference type="ChEBI" id="CHEBI:597326"/>
    </cofactor>
</comment>
<reference evidence="11" key="1">
    <citation type="submission" date="2020-03" db="EMBL/GenBank/DDBJ databases">
        <title>Transcriptomic Profiling of the Digestive Tract of the Rat Flea, Xenopsylla cheopis, Following Blood Feeding and Infection with Yersinia pestis.</title>
        <authorList>
            <person name="Bland D.M."/>
            <person name="Martens C.A."/>
            <person name="Virtaneva K."/>
            <person name="Kanakabandi K."/>
            <person name="Long D."/>
            <person name="Rosenke R."/>
            <person name="Saturday G.A."/>
            <person name="Hoyt F.H."/>
            <person name="Bruno D.P."/>
            <person name="Ribeiro J.M.C."/>
            <person name="Hinnebusch J."/>
        </authorList>
    </citation>
    <scope>NUCLEOTIDE SEQUENCE</scope>
</reference>
<proteinExistence type="inferred from homology"/>